<dbReference type="RefSeq" id="WP_092799064.1">
    <property type="nucleotide sequence ID" value="NZ_FMUH01000001.1"/>
</dbReference>
<dbReference type="STRING" id="1960309.SAMN03159343_0333"/>
<dbReference type="GO" id="GO:0008124">
    <property type="term" value="F:4-alpha-hydroxytetrahydrobiopterin dehydratase activity"/>
    <property type="evidence" value="ECO:0007669"/>
    <property type="project" value="UniProtKB-UniRule"/>
</dbReference>
<evidence type="ECO:0000256" key="4">
    <source>
        <dbReference type="HAMAP-Rule" id="MF_00434"/>
    </source>
</evidence>
<dbReference type="EMBL" id="FMUH01000001">
    <property type="protein sequence ID" value="SCX38200.1"/>
    <property type="molecule type" value="Genomic_DNA"/>
</dbReference>
<dbReference type="SUPFAM" id="SSF55248">
    <property type="entry name" value="PCD-like"/>
    <property type="match status" value="1"/>
</dbReference>
<dbReference type="AlphaFoldDB" id="A0A1G4XAE6"/>
<dbReference type="HAMAP" id="MF_00434">
    <property type="entry name" value="Pterin_4_alpha"/>
    <property type="match status" value="1"/>
</dbReference>
<dbReference type="Gene3D" id="3.30.1360.20">
    <property type="entry name" value="Transcriptional coactivator/pterin dehydratase"/>
    <property type="match status" value="1"/>
</dbReference>
<dbReference type="NCBIfam" id="NF002017">
    <property type="entry name" value="PRK00823.1-2"/>
    <property type="match status" value="1"/>
</dbReference>
<sequence>MSRPQALSDGEVAAAVAELTHWDGDAQGIYRRLEFDSFRAAVDTVVQIAEVAEEMDHHPDLDIRYTSVRVAVVTHDAGGVTELDLELARRVDAIHPGSNDG</sequence>
<dbReference type="GO" id="GO:0006729">
    <property type="term" value="P:tetrahydrobiopterin biosynthetic process"/>
    <property type="evidence" value="ECO:0007669"/>
    <property type="project" value="InterPro"/>
</dbReference>
<evidence type="ECO:0000256" key="1">
    <source>
        <dbReference type="ARBA" id="ARBA00001554"/>
    </source>
</evidence>
<dbReference type="PANTHER" id="PTHR12599">
    <property type="entry name" value="PTERIN-4-ALPHA-CARBINOLAMINE DEHYDRATASE"/>
    <property type="match status" value="1"/>
</dbReference>
<comment type="catalytic activity">
    <reaction evidence="1 4">
        <text>(4aS,6R)-4a-hydroxy-L-erythro-5,6,7,8-tetrahydrobiopterin = (6R)-L-erythro-6,7-dihydrobiopterin + H2O</text>
        <dbReference type="Rhea" id="RHEA:11920"/>
        <dbReference type="ChEBI" id="CHEBI:15377"/>
        <dbReference type="ChEBI" id="CHEBI:15642"/>
        <dbReference type="ChEBI" id="CHEBI:43120"/>
        <dbReference type="EC" id="4.2.1.96"/>
    </reaction>
</comment>
<evidence type="ECO:0000313" key="6">
    <source>
        <dbReference type="Proteomes" id="UP000198981"/>
    </source>
</evidence>
<comment type="similarity">
    <text evidence="2 4">Belongs to the pterin-4-alpha-carbinolamine dehydratase family.</text>
</comment>
<reference evidence="6" key="1">
    <citation type="submission" date="2016-10" db="EMBL/GenBank/DDBJ databases">
        <authorList>
            <person name="Varghese N."/>
            <person name="Submissions S."/>
        </authorList>
    </citation>
    <scope>NUCLEOTIDE SEQUENCE [LARGE SCALE GENOMIC DNA]</scope>
    <source>
        <strain evidence="6">DSM 45722</strain>
    </source>
</reference>
<name>A0A1G4XAE6_9ACTN</name>
<proteinExistence type="inferred from homology"/>
<dbReference type="Proteomes" id="UP000198981">
    <property type="component" value="Unassembled WGS sequence"/>
</dbReference>
<evidence type="ECO:0000256" key="3">
    <source>
        <dbReference type="ARBA" id="ARBA00023239"/>
    </source>
</evidence>
<dbReference type="PANTHER" id="PTHR12599:SF0">
    <property type="entry name" value="PTERIN-4-ALPHA-CARBINOLAMINE DEHYDRATASE"/>
    <property type="match status" value="1"/>
</dbReference>
<evidence type="ECO:0000313" key="5">
    <source>
        <dbReference type="EMBL" id="SCX38200.1"/>
    </source>
</evidence>
<dbReference type="OrthoDB" id="15077at2"/>
<keyword evidence="6" id="KW-1185">Reference proteome</keyword>
<dbReference type="CDD" id="cd00488">
    <property type="entry name" value="PCD_DCoH"/>
    <property type="match status" value="1"/>
</dbReference>
<gene>
    <name evidence="5" type="ORF">SAMN03159343_0333</name>
</gene>
<dbReference type="EC" id="4.2.1.96" evidence="4"/>
<protein>
    <recommendedName>
        <fullName evidence="4">Putative pterin-4-alpha-carbinolamine dehydratase</fullName>
        <shortName evidence="4">PHS</shortName>
        <ecNumber evidence="4">4.2.1.96</ecNumber>
    </recommendedName>
    <alternativeName>
        <fullName evidence="4">4-alpha-hydroxy-tetrahydropterin dehydratase</fullName>
    </alternativeName>
    <alternativeName>
        <fullName evidence="4">Pterin carbinolamine dehydratase</fullName>
        <shortName evidence="4">PCD</shortName>
    </alternativeName>
</protein>
<dbReference type="Pfam" id="PF01329">
    <property type="entry name" value="Pterin_4a"/>
    <property type="match status" value="1"/>
</dbReference>
<dbReference type="InterPro" id="IPR001533">
    <property type="entry name" value="Pterin_deHydtase"/>
</dbReference>
<organism evidence="5 6">
    <name type="scientific">Klenkia marina</name>
    <dbReference type="NCBI Taxonomy" id="1960309"/>
    <lineage>
        <taxon>Bacteria</taxon>
        <taxon>Bacillati</taxon>
        <taxon>Actinomycetota</taxon>
        <taxon>Actinomycetes</taxon>
        <taxon>Geodermatophilales</taxon>
        <taxon>Geodermatophilaceae</taxon>
        <taxon>Klenkia</taxon>
    </lineage>
</organism>
<keyword evidence="3 4" id="KW-0456">Lyase</keyword>
<dbReference type="InterPro" id="IPR036428">
    <property type="entry name" value="PCD_sf"/>
</dbReference>
<evidence type="ECO:0000256" key="2">
    <source>
        <dbReference type="ARBA" id="ARBA00006472"/>
    </source>
</evidence>
<accession>A0A1G4XAE6</accession>